<dbReference type="EMBL" id="SRYA01000002">
    <property type="protein sequence ID" value="TGY98078.1"/>
    <property type="molecule type" value="Genomic_DNA"/>
</dbReference>
<gene>
    <name evidence="1" type="ORF">E5329_01330</name>
</gene>
<keyword evidence="2" id="KW-1185">Reference proteome</keyword>
<protein>
    <submittedName>
        <fullName evidence="1">Prephenate dehydrogenase</fullName>
    </submittedName>
</protein>
<comment type="caution">
    <text evidence="1">The sequence shown here is derived from an EMBL/GenBank/DDBJ whole genome shotgun (WGS) entry which is preliminary data.</text>
</comment>
<name>A0AC61S0U3_9FIRM</name>
<dbReference type="Proteomes" id="UP000304953">
    <property type="component" value="Unassembled WGS sequence"/>
</dbReference>
<sequence>MKPEKIGFIGLGLIGGSIAKTIHRIHPDIALLAYDVDKSSLALALEEGIIAEACEDLTESFAGCRYIFLCAPVQKNMEFLEKLSVFAGKDCIITDVGSVKSAIHQEIAHTSLAPYFIGGHPMAGSEKSGYSHATAYLLENVYYIITPSRETASDSVQEFREFVKSLGALPIVLDYQEHDFITAAVSHLPHILASSLVNLVKDLDNEEEIMKQVAAGGFKDITRIASSSPVMWQQICLTNRQQILTLVDAFAASLAQTRAAIASSEGDNLFDFFQSAKDYRDSLPLTSSGSLPKIYELYCDMVDEAGGIAALATILGTNQISIKNIGIIHNREFQDGALHIEFYEKEALEKALVLLRKYRYTLYER</sequence>
<organism evidence="1 2">
    <name type="scientific">Petralouisia muris</name>
    <dbReference type="NCBI Taxonomy" id="3032872"/>
    <lineage>
        <taxon>Bacteria</taxon>
        <taxon>Bacillati</taxon>
        <taxon>Bacillota</taxon>
        <taxon>Clostridia</taxon>
        <taxon>Lachnospirales</taxon>
        <taxon>Lachnospiraceae</taxon>
        <taxon>Petralouisia</taxon>
    </lineage>
</organism>
<reference evidence="1" key="1">
    <citation type="submission" date="2019-04" db="EMBL/GenBank/DDBJ databases">
        <title>Microbes associate with the intestines of laboratory mice.</title>
        <authorList>
            <person name="Navarre W."/>
            <person name="Wong E."/>
            <person name="Huang K."/>
            <person name="Tropini C."/>
            <person name="Ng K."/>
            <person name="Yu B."/>
        </authorList>
    </citation>
    <scope>NUCLEOTIDE SEQUENCE</scope>
    <source>
        <strain evidence="1">NM01_1-7b</strain>
    </source>
</reference>
<evidence type="ECO:0000313" key="2">
    <source>
        <dbReference type="Proteomes" id="UP000304953"/>
    </source>
</evidence>
<proteinExistence type="predicted"/>
<accession>A0AC61S0U3</accession>
<evidence type="ECO:0000313" key="1">
    <source>
        <dbReference type="EMBL" id="TGY98078.1"/>
    </source>
</evidence>